<dbReference type="GO" id="GO:0006777">
    <property type="term" value="P:Mo-molybdopterin cofactor biosynthetic process"/>
    <property type="evidence" value="ECO:0007669"/>
    <property type="project" value="UniProtKB-UniRule"/>
</dbReference>
<dbReference type="GO" id="GO:0061599">
    <property type="term" value="F:molybdopterin molybdotransferase activity"/>
    <property type="evidence" value="ECO:0007669"/>
    <property type="project" value="UniProtKB-UniRule"/>
</dbReference>
<dbReference type="SUPFAM" id="SSF63882">
    <property type="entry name" value="MoeA N-terminal region -like"/>
    <property type="match status" value="1"/>
</dbReference>
<evidence type="ECO:0000313" key="9">
    <source>
        <dbReference type="Proteomes" id="UP001150569"/>
    </source>
</evidence>
<dbReference type="InterPro" id="IPR005111">
    <property type="entry name" value="MoeA_C_domain_IV"/>
</dbReference>
<protein>
    <recommendedName>
        <fullName evidence="7">MoaB/Mog domain-containing protein</fullName>
    </recommendedName>
</protein>
<dbReference type="FunFam" id="3.40.980.10:FF:000001">
    <property type="entry name" value="Molybdopterin molybdenumtransferase"/>
    <property type="match status" value="1"/>
</dbReference>
<keyword evidence="5" id="KW-0460">Magnesium</keyword>
<proteinExistence type="inferred from homology"/>
<dbReference type="Pfam" id="PF03453">
    <property type="entry name" value="MoeA_N"/>
    <property type="match status" value="1"/>
</dbReference>
<dbReference type="Gene3D" id="2.170.190.11">
    <property type="entry name" value="Molybdopterin biosynthesis moea protein, domain 3"/>
    <property type="match status" value="1"/>
</dbReference>
<comment type="function">
    <text evidence="5">Catalyzes two steps in the biosynthesis of the molybdenum cofactor. In the first step, molybdopterin is adenylated. Subsequently, molybdate is inserted into adenylated molybdopterin and AMP is released.</text>
</comment>
<dbReference type="SMART" id="SM00852">
    <property type="entry name" value="MoCF_biosynth"/>
    <property type="match status" value="2"/>
</dbReference>
<evidence type="ECO:0000256" key="5">
    <source>
        <dbReference type="RuleBase" id="RU365090"/>
    </source>
</evidence>
<dbReference type="AlphaFoldDB" id="A0A9W8AG45"/>
<dbReference type="InterPro" id="IPR036425">
    <property type="entry name" value="MoaB/Mog-like_dom_sf"/>
</dbReference>
<dbReference type="CDD" id="cd00887">
    <property type="entry name" value="MoeA"/>
    <property type="match status" value="1"/>
</dbReference>
<dbReference type="Pfam" id="PF03454">
    <property type="entry name" value="MoeA_C"/>
    <property type="match status" value="1"/>
</dbReference>
<keyword evidence="4 5" id="KW-0501">Molybdenum cofactor biosynthesis</keyword>
<dbReference type="Gene3D" id="3.40.980.10">
    <property type="entry name" value="MoaB/Mog-like domain"/>
    <property type="match status" value="2"/>
</dbReference>
<evidence type="ECO:0000256" key="1">
    <source>
        <dbReference type="ARBA" id="ARBA00005046"/>
    </source>
</evidence>
<comment type="catalytic activity">
    <reaction evidence="5">
        <text>adenylyl-molybdopterin + molybdate = Mo-molybdopterin + AMP + H(+)</text>
        <dbReference type="Rhea" id="RHEA:35047"/>
        <dbReference type="ChEBI" id="CHEBI:15378"/>
        <dbReference type="ChEBI" id="CHEBI:36264"/>
        <dbReference type="ChEBI" id="CHEBI:62727"/>
        <dbReference type="ChEBI" id="CHEBI:71302"/>
        <dbReference type="ChEBI" id="CHEBI:456215"/>
    </reaction>
</comment>
<dbReference type="Proteomes" id="UP001150569">
    <property type="component" value="Unassembled WGS sequence"/>
</dbReference>
<evidence type="ECO:0000256" key="6">
    <source>
        <dbReference type="SAM" id="MobiDB-lite"/>
    </source>
</evidence>
<comment type="pathway">
    <text evidence="1 5">Cofactor biosynthesis; molybdopterin biosynthesis.</text>
</comment>
<evidence type="ECO:0000256" key="3">
    <source>
        <dbReference type="ARBA" id="ARBA00008339"/>
    </source>
</evidence>
<dbReference type="InterPro" id="IPR036135">
    <property type="entry name" value="MoeA_linker/N_sf"/>
</dbReference>
<dbReference type="SUPFAM" id="SSF63867">
    <property type="entry name" value="MoeA C-terminal domain-like"/>
    <property type="match status" value="1"/>
</dbReference>
<dbReference type="CDD" id="cd00886">
    <property type="entry name" value="MogA_MoaB"/>
    <property type="match status" value="1"/>
</dbReference>
<dbReference type="PANTHER" id="PTHR10192">
    <property type="entry name" value="MOLYBDOPTERIN BIOSYNTHESIS PROTEIN"/>
    <property type="match status" value="1"/>
</dbReference>
<dbReference type="PANTHER" id="PTHR10192:SF5">
    <property type="entry name" value="GEPHYRIN"/>
    <property type="match status" value="1"/>
</dbReference>
<sequence length="727" mass="76750">MTAEYRVAILVVSTSVYQGTTADRAVEHLVGFLRTAGRATWRVIATDVVADDVGQIQRAVTRWTQPAAPRDLHNPDNYFQASADPTIDLLLTSGGTGLSPDDVTPEAVEPLLTRICPGFTAAMLTHSLGITPLATLSRPVCGVRCRTLVLTLPGKPKAAVENLEAVLPSLPHALDLIRGQASSRELHQRMNPSGGAEQHSVAKPQLPPRPTGHGHGHGHRCVHADHPTVVDPSATSHVHHRVAVAHRHRESQFPMVSVAEAGRLIQTQLSTDLGTETLAVTPALVGRVLAQDVVAPVSVPAFRASMVDGYAVRAADGPGIYQVGPASVAGSLAQDVPALTDSAVQGEDQGATAASPTLTAVRVSTGAPVPDGADAVVMVEYTELNAMAADAQEEASIIISGTVQSGENIRAVGSDIQQGQVVLRTGDRLGLAGAELGALVSLGVRQVEVYRRPIVGVFSTGSELVDGPGSAEGATAGGETPLPAGRIYDSNRPALLAALRGHNFPVVDLGIVRDDADTVREFLLKTLKQDATGSRVDVLVSSGGVSMGEKDVLKSVLEHEVGARIHFGRVNMKPGKPTVFATINRPAHPTAAPLLVFALPGNPVSAIVTAHLYVLPTLRRMAHEPAPELPRLTAKLQHDLPLDRRPEYHRGVVMTYFDAGEATAPYHPAPVVAWSATEHQRSSRLLSFANSNALLILPAREPHRAVLEAGSEISVLLIDRLLNHHGF</sequence>
<comment type="catalytic activity">
    <reaction evidence="5">
        <text>molybdopterin + ATP + H(+) = adenylyl-molybdopterin + diphosphate</text>
        <dbReference type="Rhea" id="RHEA:31331"/>
        <dbReference type="ChEBI" id="CHEBI:15378"/>
        <dbReference type="ChEBI" id="CHEBI:30616"/>
        <dbReference type="ChEBI" id="CHEBI:33019"/>
        <dbReference type="ChEBI" id="CHEBI:58698"/>
        <dbReference type="ChEBI" id="CHEBI:62727"/>
    </reaction>
</comment>
<comment type="similarity">
    <text evidence="3">In the C-terminal section; belongs to the MoeA family.</text>
</comment>
<organism evidence="8 9">
    <name type="scientific">Tieghemiomyces parasiticus</name>
    <dbReference type="NCBI Taxonomy" id="78921"/>
    <lineage>
        <taxon>Eukaryota</taxon>
        <taxon>Fungi</taxon>
        <taxon>Fungi incertae sedis</taxon>
        <taxon>Zoopagomycota</taxon>
        <taxon>Kickxellomycotina</taxon>
        <taxon>Dimargaritomycetes</taxon>
        <taxon>Dimargaritales</taxon>
        <taxon>Dimargaritaceae</taxon>
        <taxon>Tieghemiomyces</taxon>
    </lineage>
</organism>
<keyword evidence="5" id="KW-0808">Transferase</keyword>
<feature type="region of interest" description="Disordered" evidence="6">
    <location>
        <begin position="185"/>
        <end position="220"/>
    </location>
</feature>
<comment type="caution">
    <text evidence="8">The sequence shown here is derived from an EMBL/GenBank/DDBJ whole genome shotgun (WGS) entry which is preliminary data.</text>
</comment>
<comment type="similarity">
    <text evidence="5">Belongs to the MoeA family.</text>
</comment>
<dbReference type="InterPro" id="IPR008284">
    <property type="entry name" value="MoCF_biosynth_CS"/>
</dbReference>
<dbReference type="InterPro" id="IPR036688">
    <property type="entry name" value="MoeA_C_domain_IV_sf"/>
</dbReference>
<accession>A0A9W8AG45</accession>
<dbReference type="Gene3D" id="3.90.105.10">
    <property type="entry name" value="Molybdopterin biosynthesis moea protein, domain 2"/>
    <property type="match status" value="1"/>
</dbReference>
<dbReference type="PROSITE" id="PS01079">
    <property type="entry name" value="MOCF_BIOSYNTHESIS_2"/>
    <property type="match status" value="1"/>
</dbReference>
<dbReference type="GO" id="GO:0046872">
    <property type="term" value="F:metal ion binding"/>
    <property type="evidence" value="ECO:0007669"/>
    <property type="project" value="UniProtKB-UniRule"/>
</dbReference>
<comment type="similarity">
    <text evidence="2">In the N-terminal section; belongs to the MoaB/Mog family.</text>
</comment>
<dbReference type="InterPro" id="IPR001453">
    <property type="entry name" value="MoaB/Mog_dom"/>
</dbReference>
<keyword evidence="5" id="KW-0479">Metal-binding</keyword>
<dbReference type="InterPro" id="IPR005110">
    <property type="entry name" value="MoeA_linker/N"/>
</dbReference>
<evidence type="ECO:0000256" key="4">
    <source>
        <dbReference type="ARBA" id="ARBA00023150"/>
    </source>
</evidence>
<gene>
    <name evidence="8" type="ORF">IWQ60_001741</name>
</gene>
<name>A0A9W8AG45_9FUNG</name>
<feature type="domain" description="MoaB/Mog" evidence="7">
    <location>
        <begin position="456"/>
        <end position="620"/>
    </location>
</feature>
<evidence type="ECO:0000256" key="2">
    <source>
        <dbReference type="ARBA" id="ARBA00007589"/>
    </source>
</evidence>
<keyword evidence="5" id="KW-0500">Molybdenum</keyword>
<dbReference type="Gene3D" id="2.40.340.10">
    <property type="entry name" value="MoeA, C-terminal, domain IV"/>
    <property type="match status" value="1"/>
</dbReference>
<keyword evidence="9" id="KW-1185">Reference proteome</keyword>
<dbReference type="GO" id="GO:0005829">
    <property type="term" value="C:cytosol"/>
    <property type="evidence" value="ECO:0007669"/>
    <property type="project" value="TreeGrafter"/>
</dbReference>
<dbReference type="Pfam" id="PF00994">
    <property type="entry name" value="MoCF_biosynth"/>
    <property type="match status" value="2"/>
</dbReference>
<dbReference type="SUPFAM" id="SSF53218">
    <property type="entry name" value="Molybdenum cofactor biosynthesis proteins"/>
    <property type="match status" value="2"/>
</dbReference>
<dbReference type="OrthoDB" id="4349954at2759"/>
<evidence type="ECO:0000259" key="7">
    <source>
        <dbReference type="SMART" id="SM00852"/>
    </source>
</evidence>
<feature type="domain" description="MoaB/Mog" evidence="7">
    <location>
        <begin position="8"/>
        <end position="173"/>
    </location>
</feature>
<dbReference type="EMBL" id="JANBPT010000059">
    <property type="protein sequence ID" value="KAJ1928787.1"/>
    <property type="molecule type" value="Genomic_DNA"/>
</dbReference>
<dbReference type="GO" id="GO:0005524">
    <property type="term" value="F:ATP binding"/>
    <property type="evidence" value="ECO:0007669"/>
    <property type="project" value="UniProtKB-UniRule"/>
</dbReference>
<dbReference type="GO" id="GO:0061598">
    <property type="term" value="F:molybdopterin adenylyltransferase activity"/>
    <property type="evidence" value="ECO:0007669"/>
    <property type="project" value="UniProtKB-UniRule"/>
</dbReference>
<comment type="cofactor">
    <cofactor evidence="5">
        <name>Mg(2+)</name>
        <dbReference type="ChEBI" id="CHEBI:18420"/>
    </cofactor>
</comment>
<dbReference type="InterPro" id="IPR038987">
    <property type="entry name" value="MoeA-like"/>
</dbReference>
<reference evidence="8" key="1">
    <citation type="submission" date="2022-07" db="EMBL/GenBank/DDBJ databases">
        <title>Phylogenomic reconstructions and comparative analyses of Kickxellomycotina fungi.</title>
        <authorList>
            <person name="Reynolds N.K."/>
            <person name="Stajich J.E."/>
            <person name="Barry K."/>
            <person name="Grigoriev I.V."/>
            <person name="Crous P."/>
            <person name="Smith M.E."/>
        </authorList>
    </citation>
    <scope>NUCLEOTIDE SEQUENCE</scope>
    <source>
        <strain evidence="8">RSA 861</strain>
    </source>
</reference>
<evidence type="ECO:0000313" key="8">
    <source>
        <dbReference type="EMBL" id="KAJ1928787.1"/>
    </source>
</evidence>